<proteinExistence type="inferred from homology"/>
<accession>A0A089LKM8</accession>
<keyword evidence="3 6" id="KW-0312">Gluconeogenesis</keyword>
<feature type="binding site" evidence="6 8">
    <location>
        <begin position="8"/>
        <end position="15"/>
    </location>
    <ligand>
        <name>substrate</name>
    </ligand>
</feature>
<feature type="active site" description="Tele-phosphohistidine intermediate" evidence="6 7">
    <location>
        <position position="9"/>
    </location>
</feature>
<dbReference type="SMART" id="SM00855">
    <property type="entry name" value="PGAM"/>
    <property type="match status" value="1"/>
</dbReference>
<dbReference type="EMBL" id="CP009285">
    <property type="protein sequence ID" value="AIQ60660.1"/>
    <property type="molecule type" value="Genomic_DNA"/>
</dbReference>
<feature type="active site" description="Proton donor/acceptor" evidence="6 7">
    <location>
        <position position="87"/>
    </location>
</feature>
<keyword evidence="12" id="KW-1185">Reference proteome</keyword>
<evidence type="ECO:0000313" key="12">
    <source>
        <dbReference type="Proteomes" id="UP000029518"/>
    </source>
</evidence>
<dbReference type="FunFam" id="3.40.50.1240:FF:000003">
    <property type="entry name" value="2,3-bisphosphoglycerate-dependent phosphoglycerate mutase"/>
    <property type="match status" value="1"/>
</dbReference>
<evidence type="ECO:0000256" key="2">
    <source>
        <dbReference type="ARBA" id="ARBA00006717"/>
    </source>
</evidence>
<sequence length="249" mass="28810">MYEIVLIRHGESEYNRQNLFTGWSDPDLTEKGVEEAKKAGKLLKDAGYTFDLAFASVLKRSIKTLNYVLDEMDLLWIPVQKSWKLNERHYGALQGLSKSETALKYGEEQLHIWRRSLSVRPPMLEPDDPRYARNDIRYKEVRPGDIPRGESLEDTVHRVGDFWGNRIVPLIRKKERVLISAHGNTLRALIKYMEDIDETALLDLNIPTGVPLVYKLDDDVKPISRFYLGEPEEVQEKAREVANQSKITE</sequence>
<feature type="binding site" evidence="6 8">
    <location>
        <begin position="87"/>
        <end position="90"/>
    </location>
    <ligand>
        <name>substrate</name>
    </ligand>
</feature>
<dbReference type="GO" id="GO:0004619">
    <property type="term" value="F:phosphoglycerate mutase activity"/>
    <property type="evidence" value="ECO:0007669"/>
    <property type="project" value="UniProtKB-UniRule"/>
</dbReference>
<evidence type="ECO:0000256" key="4">
    <source>
        <dbReference type="ARBA" id="ARBA00023152"/>
    </source>
</evidence>
<gene>
    <name evidence="6 11" type="primary">gpmA</name>
    <name evidence="11" type="ORF">PBOR_29770</name>
</gene>
<dbReference type="HAMAP" id="MF_01039">
    <property type="entry name" value="PGAM_GpmA"/>
    <property type="match status" value="1"/>
</dbReference>
<evidence type="ECO:0000256" key="5">
    <source>
        <dbReference type="ARBA" id="ARBA00023235"/>
    </source>
</evidence>
<comment type="catalytic activity">
    <reaction evidence="1 6 10">
        <text>(2R)-2-phosphoglycerate = (2R)-3-phosphoglycerate</text>
        <dbReference type="Rhea" id="RHEA:15901"/>
        <dbReference type="ChEBI" id="CHEBI:58272"/>
        <dbReference type="ChEBI" id="CHEBI:58289"/>
        <dbReference type="EC" id="5.4.2.11"/>
    </reaction>
</comment>
<dbReference type="Pfam" id="PF00300">
    <property type="entry name" value="His_Phos_1"/>
    <property type="match status" value="2"/>
</dbReference>
<dbReference type="EC" id="5.4.2.11" evidence="6 10"/>
<dbReference type="PANTHER" id="PTHR11931">
    <property type="entry name" value="PHOSPHOGLYCERATE MUTASE"/>
    <property type="match status" value="1"/>
</dbReference>
<dbReference type="GO" id="GO:0006096">
    <property type="term" value="P:glycolytic process"/>
    <property type="evidence" value="ECO:0007669"/>
    <property type="project" value="UniProtKB-UniRule"/>
</dbReference>
<evidence type="ECO:0000256" key="6">
    <source>
        <dbReference type="HAMAP-Rule" id="MF_01039"/>
    </source>
</evidence>
<comment type="function">
    <text evidence="6 10">Catalyzes the interconversion of 2-phosphoglycerate and 3-phosphoglycerate.</text>
</comment>
<evidence type="ECO:0000313" key="11">
    <source>
        <dbReference type="EMBL" id="AIQ60660.1"/>
    </source>
</evidence>
<feature type="binding site" evidence="6 8">
    <location>
        <begin position="183"/>
        <end position="184"/>
    </location>
    <ligand>
        <name>substrate</name>
    </ligand>
</feature>
<organism evidence="11 12">
    <name type="scientific">Paenibacillus borealis</name>
    <dbReference type="NCBI Taxonomy" id="160799"/>
    <lineage>
        <taxon>Bacteria</taxon>
        <taxon>Bacillati</taxon>
        <taxon>Bacillota</taxon>
        <taxon>Bacilli</taxon>
        <taxon>Bacillales</taxon>
        <taxon>Paenibacillaceae</taxon>
        <taxon>Paenibacillus</taxon>
    </lineage>
</organism>
<dbReference type="PROSITE" id="PS00175">
    <property type="entry name" value="PG_MUTASE"/>
    <property type="match status" value="1"/>
</dbReference>
<dbReference type="NCBIfam" id="NF010713">
    <property type="entry name" value="PRK14115.1"/>
    <property type="match status" value="1"/>
</dbReference>
<dbReference type="SUPFAM" id="SSF53254">
    <property type="entry name" value="Phosphoglycerate mutase-like"/>
    <property type="match status" value="1"/>
</dbReference>
<feature type="binding site" evidence="6 8">
    <location>
        <begin position="21"/>
        <end position="22"/>
    </location>
    <ligand>
        <name>substrate</name>
    </ligand>
</feature>
<evidence type="ECO:0000256" key="10">
    <source>
        <dbReference type="RuleBase" id="RU004512"/>
    </source>
</evidence>
<evidence type="ECO:0000256" key="7">
    <source>
        <dbReference type="PIRSR" id="PIRSR613078-1"/>
    </source>
</evidence>
<feature type="site" description="Transition state stabilizer" evidence="6 9">
    <location>
        <position position="182"/>
    </location>
</feature>
<dbReference type="Gene3D" id="3.40.50.1240">
    <property type="entry name" value="Phosphoglycerate mutase-like"/>
    <property type="match status" value="1"/>
</dbReference>
<dbReference type="PIRSF" id="PIRSF000709">
    <property type="entry name" value="6PFK_2-Ptase"/>
    <property type="match status" value="1"/>
</dbReference>
<dbReference type="OrthoDB" id="9781415at2"/>
<dbReference type="GO" id="GO:0006094">
    <property type="term" value="P:gluconeogenesis"/>
    <property type="evidence" value="ECO:0007669"/>
    <property type="project" value="UniProtKB-UniRule"/>
</dbReference>
<keyword evidence="5 6" id="KW-0413">Isomerase</keyword>
<dbReference type="NCBIfam" id="TIGR01258">
    <property type="entry name" value="pgm_1"/>
    <property type="match status" value="1"/>
</dbReference>
<dbReference type="RefSeq" id="WP_042217227.1">
    <property type="nucleotide sequence ID" value="NZ_CP009285.1"/>
</dbReference>
<dbReference type="KEGG" id="pbd:PBOR_29770"/>
<reference evidence="11" key="1">
    <citation type="submission" date="2014-08" db="EMBL/GenBank/DDBJ databases">
        <title>Comparative genomics of the Paenibacillus odorifer group.</title>
        <authorList>
            <person name="den Bakker H.C."/>
            <person name="Tsai Y.-C.Y.-C."/>
            <person name="Martin N."/>
            <person name="Korlach J."/>
            <person name="Wiedmann M."/>
        </authorList>
    </citation>
    <scope>NUCLEOTIDE SEQUENCE [LARGE SCALE GENOMIC DNA]</scope>
    <source>
        <strain evidence="11">DSM 13188</strain>
    </source>
</reference>
<evidence type="ECO:0000256" key="9">
    <source>
        <dbReference type="PIRSR" id="PIRSR613078-3"/>
    </source>
</evidence>
<dbReference type="AlphaFoldDB" id="A0A089LKM8"/>
<dbReference type="InterPro" id="IPR005952">
    <property type="entry name" value="Phosphogly_mut1"/>
</dbReference>
<evidence type="ECO:0000256" key="1">
    <source>
        <dbReference type="ARBA" id="ARBA00000380"/>
    </source>
</evidence>
<dbReference type="InterPro" id="IPR029033">
    <property type="entry name" value="His_PPase_superfam"/>
</dbReference>
<evidence type="ECO:0000256" key="3">
    <source>
        <dbReference type="ARBA" id="ARBA00022432"/>
    </source>
</evidence>
<feature type="binding site" evidence="6 8">
    <location>
        <position position="98"/>
    </location>
    <ligand>
        <name>substrate</name>
    </ligand>
</feature>
<dbReference type="InterPro" id="IPR013078">
    <property type="entry name" value="His_Pase_superF_clade-1"/>
</dbReference>
<dbReference type="HOGENOM" id="CLU_033323_1_1_9"/>
<keyword evidence="4 6" id="KW-0324">Glycolysis</keyword>
<comment type="similarity">
    <text evidence="2 6">Belongs to the phosphoglycerate mutase family. BPG-dependent PGAM subfamily.</text>
</comment>
<comment type="pathway">
    <text evidence="6 10">Carbohydrate degradation; glycolysis; pyruvate from D-glyceraldehyde 3-phosphate: step 3/5.</text>
</comment>
<feature type="binding site" evidence="6 8">
    <location>
        <position position="60"/>
    </location>
    <ligand>
        <name>substrate</name>
    </ligand>
</feature>
<dbReference type="CDD" id="cd07067">
    <property type="entry name" value="HP_PGM_like"/>
    <property type="match status" value="1"/>
</dbReference>
<name>A0A089LKM8_PAEBO</name>
<dbReference type="InterPro" id="IPR001345">
    <property type="entry name" value="PG/BPGM_mutase_AS"/>
</dbReference>
<dbReference type="UniPathway" id="UPA00109">
    <property type="reaction ID" value="UER00186"/>
</dbReference>
<protein>
    <recommendedName>
        <fullName evidence="6 10">2,3-bisphosphoglycerate-dependent phosphoglycerate mutase</fullName>
        <shortName evidence="6">BPG-dependent PGAM</shortName>
        <shortName evidence="6">PGAM</shortName>
        <shortName evidence="6">Phosphoglyceromutase</shortName>
        <shortName evidence="6">dPGM</shortName>
        <ecNumber evidence="6 10">5.4.2.11</ecNumber>
    </recommendedName>
</protein>
<feature type="binding site" evidence="6 8">
    <location>
        <begin position="114"/>
        <end position="115"/>
    </location>
    <ligand>
        <name>substrate</name>
    </ligand>
</feature>
<dbReference type="Proteomes" id="UP000029518">
    <property type="component" value="Chromosome"/>
</dbReference>
<evidence type="ECO:0000256" key="8">
    <source>
        <dbReference type="PIRSR" id="PIRSR613078-2"/>
    </source>
</evidence>